<reference evidence="2" key="4">
    <citation type="submission" date="2025-08" db="UniProtKB">
        <authorList>
            <consortium name="RefSeq"/>
        </authorList>
    </citation>
    <scope>IDENTIFICATION</scope>
    <source>
        <strain evidence="2">CBS432</strain>
    </source>
</reference>
<reference evidence="2" key="1">
    <citation type="journal article" date="2017" name="Nat. Genet.">
        <title>Contrasting evolutionary genome dynamics between domesticated and wild yeasts.</title>
        <authorList>
            <person name="Yue J.X."/>
            <person name="Li J."/>
            <person name="Aigrain L."/>
            <person name="Hallin J."/>
            <person name="Persson K."/>
            <person name="Oliver K."/>
            <person name="Bergstrom A."/>
            <person name="Coupland P."/>
            <person name="Warringer J."/>
            <person name="Lagomarsino M.C."/>
            <person name="Fischer G."/>
            <person name="Durbin R."/>
            <person name="Liti G."/>
        </authorList>
    </citation>
    <scope>NUCLEOTIDE SEQUENCE</scope>
    <source>
        <strain evidence="2">CBS432</strain>
    </source>
</reference>
<dbReference type="KEGG" id="spao:SPAR_H01390"/>
<reference evidence="2" key="2">
    <citation type="submission" date="2020-01" db="EMBL/GenBank/DDBJ databases">
        <title>Population-level Yeast Reference Genomes.</title>
        <authorList>
            <person name="Yue J.-X."/>
        </authorList>
    </citation>
    <scope>NUCLEOTIDE SEQUENCE</scope>
    <source>
        <strain evidence="2">CBS432</strain>
    </source>
</reference>
<proteinExistence type="predicted"/>
<dbReference type="VEuPathDB" id="FungiDB:SPAR_H01390"/>
<dbReference type="AlphaFoldDB" id="A0A8B8USM6"/>
<dbReference type="GeneID" id="54631075"/>
<protein>
    <submittedName>
        <fullName evidence="2">Uncharacterized protein</fullName>
    </submittedName>
</protein>
<evidence type="ECO:0000256" key="1">
    <source>
        <dbReference type="SAM" id="MobiDB-lite"/>
    </source>
</evidence>
<sequence>MNQTGRTVGGSQNGVNAVVNPFRVSSSNDRVPSRDETPRNFSLFSLSNIDWDNPRLL</sequence>
<name>A0A8B8USM6_SACPA</name>
<feature type="region of interest" description="Disordered" evidence="1">
    <location>
        <begin position="1"/>
        <end position="39"/>
    </location>
</feature>
<organism evidence="2">
    <name type="scientific">Saccharomyces paradoxus</name>
    <name type="common">Yeast</name>
    <name type="synonym">Saccharomyces douglasii</name>
    <dbReference type="NCBI Taxonomy" id="27291"/>
    <lineage>
        <taxon>Eukaryota</taxon>
        <taxon>Fungi</taxon>
        <taxon>Dikarya</taxon>
        <taxon>Ascomycota</taxon>
        <taxon>Saccharomycotina</taxon>
        <taxon>Saccharomycetes</taxon>
        <taxon>Saccharomycetales</taxon>
        <taxon>Saccharomycetaceae</taxon>
        <taxon>Saccharomyces</taxon>
    </lineage>
</organism>
<gene>
    <name evidence="2" type="ORF">SPAR_H01390</name>
</gene>
<reference evidence="2" key="3">
    <citation type="submission" date="2025-07" db="EMBL/GenBank/DDBJ databases">
        <authorList>
            <consortium name="NCBI Genome Project"/>
        </authorList>
    </citation>
    <scope>NUCLEOTIDE SEQUENCE</scope>
    <source>
        <strain evidence="2">CBS432</strain>
    </source>
</reference>
<accession>A0A8B8USM6</accession>
<dbReference type="RefSeq" id="XP_033766767.1">
    <property type="nucleotide sequence ID" value="XM_033910876.1"/>
</dbReference>
<evidence type="ECO:0000313" key="2">
    <source>
        <dbReference type="RefSeq" id="XP_033766767.1"/>
    </source>
</evidence>